<name>A0ABS8M2A6_9FLAO</name>
<evidence type="ECO:0008006" key="3">
    <source>
        <dbReference type="Google" id="ProtNLM"/>
    </source>
</evidence>
<dbReference type="EMBL" id="JAJJMN010000001">
    <property type="protein sequence ID" value="MCC9018954.1"/>
    <property type="molecule type" value="Genomic_DNA"/>
</dbReference>
<dbReference type="Proteomes" id="UP001430700">
    <property type="component" value="Unassembled WGS sequence"/>
</dbReference>
<organism evidence="1 2">
    <name type="scientific">Flavobacterium lipolyticum</name>
    <dbReference type="NCBI Taxonomy" id="2893754"/>
    <lineage>
        <taxon>Bacteria</taxon>
        <taxon>Pseudomonadati</taxon>
        <taxon>Bacteroidota</taxon>
        <taxon>Flavobacteriia</taxon>
        <taxon>Flavobacteriales</taxon>
        <taxon>Flavobacteriaceae</taxon>
        <taxon>Flavobacterium</taxon>
    </lineage>
</organism>
<comment type="caution">
    <text evidence="1">The sequence shown here is derived from an EMBL/GenBank/DDBJ whole genome shotgun (WGS) entry which is preliminary data.</text>
</comment>
<gene>
    <name evidence="1" type="ORF">LNQ34_14390</name>
</gene>
<reference evidence="1" key="1">
    <citation type="submission" date="2021-11" db="EMBL/GenBank/DDBJ databases">
        <title>Description of novel Flavobacterium species.</title>
        <authorList>
            <person name="Saticioglu I.B."/>
            <person name="Ay H."/>
            <person name="Altun S."/>
            <person name="Duman M."/>
        </authorList>
    </citation>
    <scope>NUCLEOTIDE SEQUENCE</scope>
    <source>
        <strain evidence="1">F-126</strain>
    </source>
</reference>
<protein>
    <recommendedName>
        <fullName evidence="3">DUF4145 domain-containing protein</fullName>
    </recommendedName>
</protein>
<dbReference type="RefSeq" id="WP_230000236.1">
    <property type="nucleotide sequence ID" value="NZ_JAJJMN010000001.1"/>
</dbReference>
<evidence type="ECO:0000313" key="1">
    <source>
        <dbReference type="EMBL" id="MCC9018954.1"/>
    </source>
</evidence>
<evidence type="ECO:0000313" key="2">
    <source>
        <dbReference type="Proteomes" id="UP001430700"/>
    </source>
</evidence>
<accession>A0ABS8M2A6</accession>
<sequence length="269" mass="31035">MPDKDFLENYSLFRKLSVDIPETLYELSKPPINMECNDCKSIQTFSIIDNTAFLNSFNHEHYSISNVNLRLQYQCQSCQIFKRDFILYISPQLDYIYKTGQYPEWEIKMDKNLEITLGKHAKTFRKGLVCESQGYGIGAFSYYRRITEEIIDELLDSITDLIDKNSLEEYKNALEATKKTRVTQEKIDLIKDLLPEILKPNGVNPLGILHSELSEGLHANTDEACLENATHVKDILTFLINQIIQSKEASKLFTNSMKSLLEKKSGKLQ</sequence>
<proteinExistence type="predicted"/>
<keyword evidence="2" id="KW-1185">Reference proteome</keyword>